<dbReference type="EMBL" id="LR796489">
    <property type="protein sequence ID" value="CAB4147457.1"/>
    <property type="molecule type" value="Genomic_DNA"/>
</dbReference>
<organism evidence="2">
    <name type="scientific">uncultured Caudovirales phage</name>
    <dbReference type="NCBI Taxonomy" id="2100421"/>
    <lineage>
        <taxon>Viruses</taxon>
        <taxon>Duplodnaviria</taxon>
        <taxon>Heunggongvirae</taxon>
        <taxon>Uroviricota</taxon>
        <taxon>Caudoviricetes</taxon>
        <taxon>Peduoviridae</taxon>
        <taxon>Maltschvirus</taxon>
        <taxon>Maltschvirus maltsch</taxon>
    </lineage>
</organism>
<feature type="transmembrane region" description="Helical" evidence="1">
    <location>
        <begin position="34"/>
        <end position="52"/>
    </location>
</feature>
<gene>
    <name evidence="2" type="ORF">UFOVP517_28</name>
</gene>
<proteinExistence type="predicted"/>
<name>A0A6J5MP80_9CAUD</name>
<keyword evidence="1" id="KW-0812">Transmembrane</keyword>
<keyword evidence="1" id="KW-1133">Transmembrane helix</keyword>
<protein>
    <submittedName>
        <fullName evidence="2">Uncharacterized protein</fullName>
    </submittedName>
</protein>
<evidence type="ECO:0000313" key="2">
    <source>
        <dbReference type="EMBL" id="CAB4147457.1"/>
    </source>
</evidence>
<accession>A0A6J5MP80</accession>
<sequence length="61" mass="6821">MRIEEVINPDYGWIVPVAQLATDQAVKGSPIDPSIPQTMYAFAAIIYAIAAYRRSLRDPKK</sequence>
<reference evidence="2" key="1">
    <citation type="submission" date="2020-04" db="EMBL/GenBank/DDBJ databases">
        <authorList>
            <person name="Chiriac C."/>
            <person name="Salcher M."/>
            <person name="Ghai R."/>
            <person name="Kavagutti S V."/>
        </authorList>
    </citation>
    <scope>NUCLEOTIDE SEQUENCE</scope>
</reference>
<evidence type="ECO:0000256" key="1">
    <source>
        <dbReference type="SAM" id="Phobius"/>
    </source>
</evidence>
<keyword evidence="1" id="KW-0472">Membrane</keyword>